<comment type="similarity">
    <text evidence="2">Belongs to the EamA transporter family.</text>
</comment>
<evidence type="ECO:0000256" key="3">
    <source>
        <dbReference type="ARBA" id="ARBA00022692"/>
    </source>
</evidence>
<dbReference type="PANTHER" id="PTHR22911">
    <property type="entry name" value="ACYL-MALONYL CONDENSING ENZYME-RELATED"/>
    <property type="match status" value="1"/>
</dbReference>
<comment type="subcellular location">
    <subcellularLocation>
        <location evidence="1">Endomembrane system</location>
        <topology evidence="1">Multi-pass membrane protein</topology>
    </subcellularLocation>
</comment>
<feature type="transmembrane region" description="Helical" evidence="6">
    <location>
        <begin position="37"/>
        <end position="55"/>
    </location>
</feature>
<evidence type="ECO:0000256" key="5">
    <source>
        <dbReference type="ARBA" id="ARBA00023136"/>
    </source>
</evidence>
<feature type="transmembrane region" description="Helical" evidence="6">
    <location>
        <begin position="177"/>
        <end position="197"/>
    </location>
</feature>
<proteinExistence type="inferred from homology"/>
<dbReference type="RefSeq" id="WP_160653874.1">
    <property type="nucleotide sequence ID" value="NZ_JBHRWU010000001.1"/>
</dbReference>
<keyword evidence="5 6" id="KW-0472">Membrane</keyword>
<dbReference type="OrthoDB" id="5148831at2"/>
<evidence type="ECO:0000313" key="8">
    <source>
        <dbReference type="EMBL" id="MXQ50707.1"/>
    </source>
</evidence>
<dbReference type="Proteomes" id="UP000436284">
    <property type="component" value="Unassembled WGS sequence"/>
</dbReference>
<dbReference type="InterPro" id="IPR000620">
    <property type="entry name" value="EamA_dom"/>
</dbReference>
<reference evidence="8 9" key="1">
    <citation type="submission" date="2019-12" db="EMBL/GenBank/DDBJ databases">
        <title>Salinicoccus cyprini sp. nov., isolated from gastro-intestinal tract of mirror carp, Cyprinus carpio var. specularis, collected from Gobind Sagar Reservoir, Himachal Pradesh, India.</title>
        <authorList>
            <person name="Talwar C."/>
            <person name="Singh A.K."/>
            <person name="Lal R."/>
            <person name="Negi R.K."/>
        </authorList>
    </citation>
    <scope>NUCLEOTIDE SEQUENCE [LARGE SCALE GENOMIC DNA]</scope>
    <source>
        <strain evidence="8 9">J-82</strain>
    </source>
</reference>
<dbReference type="SUPFAM" id="SSF103481">
    <property type="entry name" value="Multidrug resistance efflux transporter EmrE"/>
    <property type="match status" value="2"/>
</dbReference>
<evidence type="ECO:0000256" key="1">
    <source>
        <dbReference type="ARBA" id="ARBA00004127"/>
    </source>
</evidence>
<dbReference type="AlphaFoldDB" id="A0A6N8U082"/>
<keyword evidence="9" id="KW-1185">Reference proteome</keyword>
<accession>A0A6N8U082</accession>
<dbReference type="Pfam" id="PF00892">
    <property type="entry name" value="EamA"/>
    <property type="match status" value="2"/>
</dbReference>
<protein>
    <submittedName>
        <fullName evidence="8">EamA family transporter</fullName>
    </submittedName>
</protein>
<dbReference type="InterPro" id="IPR037185">
    <property type="entry name" value="EmrE-like"/>
</dbReference>
<evidence type="ECO:0000256" key="6">
    <source>
        <dbReference type="SAM" id="Phobius"/>
    </source>
</evidence>
<feature type="transmembrane region" description="Helical" evidence="6">
    <location>
        <begin position="67"/>
        <end position="85"/>
    </location>
</feature>
<feature type="transmembrane region" description="Helical" evidence="6">
    <location>
        <begin position="236"/>
        <end position="253"/>
    </location>
</feature>
<feature type="transmembrane region" description="Helical" evidence="6">
    <location>
        <begin position="7"/>
        <end position="25"/>
    </location>
</feature>
<keyword evidence="3 6" id="KW-0812">Transmembrane</keyword>
<sequence length="288" mass="32414">MNNTLKGIIALLISSLGFSLMALLVKYSGDLPTVQKAFFRNFVAMLVALSFALYYRAELFGRKENQGLLMLRSALGVSGVLLNFFVIDRMVLSDAEILNKLSPFFTIILCAVFLKEYIRKYQMIAIVIAFIGAIFIIKPSFSSETFYALVGVLGALVAAGAYTVLRVLGSREKFYTVVFYFSFFSSVVLLPFFIWQFEPMTMSQFWLLVLAGLFAAFGQFGLTIAYSYAPAKEISIFFYSTILYAAIFSIVFFNEIPDMLSILGYVIIFSAGFYMFMKNRPRKQDAAS</sequence>
<feature type="transmembrane region" description="Helical" evidence="6">
    <location>
        <begin position="259"/>
        <end position="277"/>
    </location>
</feature>
<feature type="transmembrane region" description="Helical" evidence="6">
    <location>
        <begin position="146"/>
        <end position="165"/>
    </location>
</feature>
<dbReference type="EMBL" id="WUUK01000002">
    <property type="protein sequence ID" value="MXQ50707.1"/>
    <property type="molecule type" value="Genomic_DNA"/>
</dbReference>
<feature type="transmembrane region" description="Helical" evidence="6">
    <location>
        <begin position="203"/>
        <end position="229"/>
    </location>
</feature>
<feature type="transmembrane region" description="Helical" evidence="6">
    <location>
        <begin position="121"/>
        <end position="140"/>
    </location>
</feature>
<comment type="caution">
    <text evidence="8">The sequence shown here is derived from an EMBL/GenBank/DDBJ whole genome shotgun (WGS) entry which is preliminary data.</text>
</comment>
<feature type="domain" description="EamA" evidence="7">
    <location>
        <begin position="147"/>
        <end position="273"/>
    </location>
</feature>
<keyword evidence="4 6" id="KW-1133">Transmembrane helix</keyword>
<evidence type="ECO:0000313" key="9">
    <source>
        <dbReference type="Proteomes" id="UP000436284"/>
    </source>
</evidence>
<gene>
    <name evidence="8" type="ORF">GQ671_05425</name>
</gene>
<evidence type="ECO:0000256" key="4">
    <source>
        <dbReference type="ARBA" id="ARBA00022989"/>
    </source>
</evidence>
<dbReference type="PANTHER" id="PTHR22911:SF6">
    <property type="entry name" value="SOLUTE CARRIER FAMILY 35 MEMBER G1"/>
    <property type="match status" value="1"/>
</dbReference>
<evidence type="ECO:0000259" key="7">
    <source>
        <dbReference type="Pfam" id="PF00892"/>
    </source>
</evidence>
<evidence type="ECO:0000256" key="2">
    <source>
        <dbReference type="ARBA" id="ARBA00007362"/>
    </source>
</evidence>
<name>A0A6N8U082_9STAP</name>
<feature type="transmembrane region" description="Helical" evidence="6">
    <location>
        <begin position="97"/>
        <end position="114"/>
    </location>
</feature>
<dbReference type="GO" id="GO:0016020">
    <property type="term" value="C:membrane"/>
    <property type="evidence" value="ECO:0007669"/>
    <property type="project" value="UniProtKB-SubCell"/>
</dbReference>
<feature type="domain" description="EamA" evidence="7">
    <location>
        <begin position="6"/>
        <end position="137"/>
    </location>
</feature>
<organism evidence="8 9">
    <name type="scientific">Salinicoccus hispanicus</name>
    <dbReference type="NCBI Taxonomy" id="157225"/>
    <lineage>
        <taxon>Bacteria</taxon>
        <taxon>Bacillati</taxon>
        <taxon>Bacillota</taxon>
        <taxon>Bacilli</taxon>
        <taxon>Bacillales</taxon>
        <taxon>Staphylococcaceae</taxon>
        <taxon>Salinicoccus</taxon>
    </lineage>
</organism>